<proteinExistence type="predicted"/>
<organism evidence="3 4">
    <name type="scientific">Seonamhaeicola algicola</name>
    <dbReference type="NCBI Taxonomy" id="1719036"/>
    <lineage>
        <taxon>Bacteria</taxon>
        <taxon>Pseudomonadati</taxon>
        <taxon>Bacteroidota</taxon>
        <taxon>Flavobacteriia</taxon>
        <taxon>Flavobacteriales</taxon>
        <taxon>Flavobacteriaceae</taxon>
    </lineage>
</organism>
<dbReference type="SMART" id="SM00089">
    <property type="entry name" value="PKD"/>
    <property type="match status" value="1"/>
</dbReference>
<dbReference type="RefSeq" id="WP_147130918.1">
    <property type="nucleotide sequence ID" value="NZ_VOSC01000007.1"/>
</dbReference>
<dbReference type="InterPro" id="IPR022409">
    <property type="entry name" value="PKD/Chitinase_dom"/>
</dbReference>
<feature type="domain" description="PKD" evidence="2">
    <location>
        <begin position="75"/>
        <end position="123"/>
    </location>
</feature>
<dbReference type="Pfam" id="PF18911">
    <property type="entry name" value="PKD_4"/>
    <property type="match status" value="1"/>
</dbReference>
<dbReference type="InterPro" id="IPR013783">
    <property type="entry name" value="Ig-like_fold"/>
</dbReference>
<reference evidence="4" key="1">
    <citation type="submission" date="2019-08" db="EMBL/GenBank/DDBJ databases">
        <title>Seonamhaeicola sediminis sp. nov., isolated from marine sediment.</title>
        <authorList>
            <person name="Cao W.R."/>
        </authorList>
    </citation>
    <scope>NUCLEOTIDE SEQUENCE [LARGE SCALE GENOMIC DNA]</scope>
    <source>
        <strain evidence="4">Gy8</strain>
    </source>
</reference>
<name>A0A5C7B1Q8_9FLAO</name>
<evidence type="ECO:0000313" key="4">
    <source>
        <dbReference type="Proteomes" id="UP000321790"/>
    </source>
</evidence>
<dbReference type="InterPro" id="IPR000601">
    <property type="entry name" value="PKD_dom"/>
</dbReference>
<dbReference type="EMBL" id="VOSC01000007">
    <property type="protein sequence ID" value="TXE13873.1"/>
    <property type="molecule type" value="Genomic_DNA"/>
</dbReference>
<gene>
    <name evidence="3" type="ORF">FUA26_01990</name>
</gene>
<dbReference type="PROSITE" id="PS50093">
    <property type="entry name" value="PKD"/>
    <property type="match status" value="1"/>
</dbReference>
<dbReference type="OrthoDB" id="1491481at2"/>
<comment type="caution">
    <text evidence="3">The sequence shown here is derived from an EMBL/GenBank/DDBJ whole genome shotgun (WGS) entry which is preliminary data.</text>
</comment>
<evidence type="ECO:0000313" key="3">
    <source>
        <dbReference type="EMBL" id="TXE13873.1"/>
    </source>
</evidence>
<evidence type="ECO:0000259" key="2">
    <source>
        <dbReference type="PROSITE" id="PS50093"/>
    </source>
</evidence>
<dbReference type="SUPFAM" id="SSF49299">
    <property type="entry name" value="PKD domain"/>
    <property type="match status" value="1"/>
</dbReference>
<dbReference type="Proteomes" id="UP000321790">
    <property type="component" value="Unassembled WGS sequence"/>
</dbReference>
<dbReference type="CDD" id="cd00146">
    <property type="entry name" value="PKD"/>
    <property type="match status" value="1"/>
</dbReference>
<dbReference type="PROSITE" id="PS51257">
    <property type="entry name" value="PROKAR_LIPOPROTEIN"/>
    <property type="match status" value="1"/>
</dbReference>
<dbReference type="Gene3D" id="2.60.40.10">
    <property type="entry name" value="Immunoglobulins"/>
    <property type="match status" value="1"/>
</dbReference>
<accession>A0A5C7B1Q8</accession>
<dbReference type="AlphaFoldDB" id="A0A5C7B1Q8"/>
<dbReference type="InterPro" id="IPR035986">
    <property type="entry name" value="PKD_dom_sf"/>
</dbReference>
<feature type="signal peptide" evidence="1">
    <location>
        <begin position="1"/>
        <end position="27"/>
    </location>
</feature>
<evidence type="ECO:0000256" key="1">
    <source>
        <dbReference type="SAM" id="SignalP"/>
    </source>
</evidence>
<keyword evidence="1" id="KW-0732">Signal</keyword>
<feature type="chain" id="PRO_5022891684" evidence="1">
    <location>
        <begin position="28"/>
        <end position="315"/>
    </location>
</feature>
<protein>
    <submittedName>
        <fullName evidence="3">PKD domain-containing protein</fullName>
    </submittedName>
</protein>
<sequence length="315" mass="34246">MKNQLNIFKSTILMVFSLLLIALSVSCEEAFEFDLPEAGSQPDNVLPTANFTYIPNAENFKTIEFNNLSTESTKFLWDFGGGNTSTEKDPIHTFQAGEGVYQVTLTASDANNAENTVTLDVAVVDKFIPIPVTILNGDFDDSQNDWKFSSFTGGTTSPFNSSSDGSFTNYDGSDNGAKTKGAKWTKSTSAGPYLSSNTRYAYQAIVVSPSDDDREVKYILEYEYAIKTPAEQAGVAPDGNRIISEVLNAHFEDGADAVASTPVSQFIADKALGKTSHTKVLQEFKTNASGEMAIMFYAVTDVDAYIDNVKVYPAE</sequence>
<keyword evidence="4" id="KW-1185">Reference proteome</keyword>